<evidence type="ECO:0000256" key="2">
    <source>
        <dbReference type="SAM" id="Phobius"/>
    </source>
</evidence>
<name>A0A5K0UBI5_9VIRU</name>
<keyword evidence="2" id="KW-0812">Transmembrane</keyword>
<sequence length="83" mass="9333">MNRSEKNDNCDKDAKTTRKGDTEGDTTSTIPDHSTKVSDQACIVYKFRSRPPYEGFILILAIVVITVLLLWWLNSGLKASETK</sequence>
<reference evidence="3 4" key="1">
    <citation type="submission" date="2018-10" db="EMBL/GenBank/DDBJ databases">
        <authorList>
            <consortium name="IHU Genomes"/>
        </authorList>
    </citation>
    <scope>NUCLEOTIDE SEQUENCE [LARGE SCALE GENOMIC DNA]</scope>
    <source>
        <strain evidence="3 4">A1</strain>
    </source>
</reference>
<evidence type="ECO:0000313" key="4">
    <source>
        <dbReference type="Proteomes" id="UP000594342"/>
    </source>
</evidence>
<feature type="compositionally biased region" description="Basic and acidic residues" evidence="1">
    <location>
        <begin position="1"/>
        <end position="22"/>
    </location>
</feature>
<evidence type="ECO:0000313" key="3">
    <source>
        <dbReference type="EMBL" id="VBB18456.1"/>
    </source>
</evidence>
<accession>A0A5K0UBI5</accession>
<proteinExistence type="predicted"/>
<comment type="caution">
    <text evidence="3">The sequence shown here is derived from an EMBL/GenBank/DDBJ whole genome shotgun (WGS) entry which is preliminary data.</text>
</comment>
<dbReference type="EMBL" id="UPSH01000001">
    <property type="protein sequence ID" value="VBB18456.1"/>
    <property type="molecule type" value="Genomic_DNA"/>
</dbReference>
<feature type="transmembrane region" description="Helical" evidence="2">
    <location>
        <begin position="55"/>
        <end position="73"/>
    </location>
</feature>
<keyword evidence="2" id="KW-0472">Membrane</keyword>
<feature type="region of interest" description="Disordered" evidence="1">
    <location>
        <begin position="1"/>
        <end position="33"/>
    </location>
</feature>
<dbReference type="Proteomes" id="UP000594342">
    <property type="component" value="Unassembled WGS sequence"/>
</dbReference>
<gene>
    <name evidence="3" type="ORF">YASMINEVIRUS_919</name>
</gene>
<evidence type="ECO:0000256" key="1">
    <source>
        <dbReference type="SAM" id="MobiDB-lite"/>
    </source>
</evidence>
<organism evidence="3 4">
    <name type="scientific">Yasminevirus sp. GU-2018</name>
    <dbReference type="NCBI Taxonomy" id="2420051"/>
    <lineage>
        <taxon>Viruses</taxon>
        <taxon>Varidnaviria</taxon>
        <taxon>Bamfordvirae</taxon>
        <taxon>Nucleocytoviricota</taxon>
        <taxon>Megaviricetes</taxon>
        <taxon>Imitervirales</taxon>
        <taxon>Mimiviridae</taxon>
        <taxon>Klosneuvirinae</taxon>
        <taxon>Yasminevirus</taxon>
        <taxon>Yasminevirus saudimassiliense</taxon>
    </lineage>
</organism>
<keyword evidence="4" id="KW-1185">Reference proteome</keyword>
<protein>
    <submittedName>
        <fullName evidence="3">Uncharacterized protein</fullName>
    </submittedName>
</protein>
<keyword evidence="2" id="KW-1133">Transmembrane helix</keyword>